<dbReference type="FunFam" id="3.30.420.40:FF:000535">
    <property type="entry name" value="Heat shock 70 kDa protein 1A"/>
    <property type="match status" value="1"/>
</dbReference>
<proteinExistence type="inferred from homology"/>
<evidence type="ECO:0000313" key="6">
    <source>
        <dbReference type="EMBL" id="KAK7295726.1"/>
    </source>
</evidence>
<reference evidence="6 7" key="1">
    <citation type="submission" date="2024-01" db="EMBL/GenBank/DDBJ databases">
        <title>The genomes of 5 underutilized Papilionoideae crops provide insights into root nodulation and disease resistance.</title>
        <authorList>
            <person name="Yuan L."/>
        </authorList>
    </citation>
    <scope>NUCLEOTIDE SEQUENCE [LARGE SCALE GENOMIC DNA]</scope>
    <source>
        <strain evidence="6">LY-2023</strain>
        <tissue evidence="6">Leaf</tissue>
    </source>
</reference>
<keyword evidence="7" id="KW-1185">Reference proteome</keyword>
<dbReference type="PRINTS" id="PR00301">
    <property type="entry name" value="HEATSHOCK70"/>
</dbReference>
<dbReference type="GO" id="GO:0140662">
    <property type="term" value="F:ATP-dependent protein folding chaperone"/>
    <property type="evidence" value="ECO:0007669"/>
    <property type="project" value="InterPro"/>
</dbReference>
<protein>
    <submittedName>
        <fullName evidence="6">Uncharacterized protein</fullName>
    </submittedName>
</protein>
<evidence type="ECO:0000313" key="7">
    <source>
        <dbReference type="Proteomes" id="UP001359559"/>
    </source>
</evidence>
<name>A0AAN9JCQ5_CLITE</name>
<feature type="region of interest" description="Disordered" evidence="5">
    <location>
        <begin position="203"/>
        <end position="226"/>
    </location>
</feature>
<dbReference type="PANTHER" id="PTHR19375">
    <property type="entry name" value="HEAT SHOCK PROTEIN 70KDA"/>
    <property type="match status" value="1"/>
</dbReference>
<dbReference type="SUPFAM" id="SSF53067">
    <property type="entry name" value="Actin-like ATPase domain"/>
    <property type="match status" value="1"/>
</dbReference>
<dbReference type="EMBL" id="JAYKXN010000004">
    <property type="protein sequence ID" value="KAK7295726.1"/>
    <property type="molecule type" value="Genomic_DNA"/>
</dbReference>
<comment type="similarity">
    <text evidence="1">Belongs to the heat shock protein 70 family.</text>
</comment>
<dbReference type="InterPro" id="IPR043129">
    <property type="entry name" value="ATPase_NBD"/>
</dbReference>
<dbReference type="Gene3D" id="3.30.420.40">
    <property type="match status" value="1"/>
</dbReference>
<keyword evidence="4" id="KW-0346">Stress response</keyword>
<gene>
    <name evidence="6" type="ORF">RJT34_18638</name>
</gene>
<dbReference type="Proteomes" id="UP001359559">
    <property type="component" value="Unassembled WGS sequence"/>
</dbReference>
<dbReference type="Pfam" id="PF00012">
    <property type="entry name" value="HSP70"/>
    <property type="match status" value="2"/>
</dbReference>
<dbReference type="InterPro" id="IPR013126">
    <property type="entry name" value="Hsp_70_fam"/>
</dbReference>
<evidence type="ECO:0000256" key="3">
    <source>
        <dbReference type="ARBA" id="ARBA00022840"/>
    </source>
</evidence>
<dbReference type="AlphaFoldDB" id="A0AAN9JCQ5"/>
<sequence length="226" mass="25422">MRVLLWESTLELPTRVAVWQNQHNRVDVIHNDHGNKTTPSFVAFTDHQRLIGDAAKNQAAINPENTVFVSSMILTKMRETEEAYLESPIKNVVVTVPAYFNDSQRKATKDAGVISGLNVIRIINEPPAAAIAYGLNDIEGLNNLKVQFAKDLLRSFNSYPDLRQLVPTDEHFHFHNDTSLFPREQKPRLDFEEDHDIGIENVAVAPSQSPPPTPPEHQSEVVRGNV</sequence>
<evidence type="ECO:0000256" key="2">
    <source>
        <dbReference type="ARBA" id="ARBA00022741"/>
    </source>
</evidence>
<evidence type="ECO:0000256" key="1">
    <source>
        <dbReference type="ARBA" id="ARBA00007381"/>
    </source>
</evidence>
<dbReference type="GO" id="GO:0005524">
    <property type="term" value="F:ATP binding"/>
    <property type="evidence" value="ECO:0007669"/>
    <property type="project" value="UniProtKB-KW"/>
</dbReference>
<keyword evidence="3" id="KW-0067">ATP-binding</keyword>
<organism evidence="6 7">
    <name type="scientific">Clitoria ternatea</name>
    <name type="common">Butterfly pea</name>
    <dbReference type="NCBI Taxonomy" id="43366"/>
    <lineage>
        <taxon>Eukaryota</taxon>
        <taxon>Viridiplantae</taxon>
        <taxon>Streptophyta</taxon>
        <taxon>Embryophyta</taxon>
        <taxon>Tracheophyta</taxon>
        <taxon>Spermatophyta</taxon>
        <taxon>Magnoliopsida</taxon>
        <taxon>eudicotyledons</taxon>
        <taxon>Gunneridae</taxon>
        <taxon>Pentapetalae</taxon>
        <taxon>rosids</taxon>
        <taxon>fabids</taxon>
        <taxon>Fabales</taxon>
        <taxon>Fabaceae</taxon>
        <taxon>Papilionoideae</taxon>
        <taxon>50 kb inversion clade</taxon>
        <taxon>NPAAA clade</taxon>
        <taxon>indigoferoid/millettioid clade</taxon>
        <taxon>Phaseoleae</taxon>
        <taxon>Clitoria</taxon>
    </lineage>
</organism>
<keyword evidence="2" id="KW-0547">Nucleotide-binding</keyword>
<comment type="caution">
    <text evidence="6">The sequence shown here is derived from an EMBL/GenBank/DDBJ whole genome shotgun (WGS) entry which is preliminary data.</text>
</comment>
<accession>A0AAN9JCQ5</accession>
<evidence type="ECO:0000256" key="5">
    <source>
        <dbReference type="SAM" id="MobiDB-lite"/>
    </source>
</evidence>
<evidence type="ECO:0000256" key="4">
    <source>
        <dbReference type="ARBA" id="ARBA00023016"/>
    </source>
</evidence>